<evidence type="ECO:0000313" key="12">
    <source>
        <dbReference type="EMBL" id="AZS28540.1"/>
    </source>
</evidence>
<evidence type="ECO:0000313" key="13">
    <source>
        <dbReference type="Proteomes" id="UP000270673"/>
    </source>
</evidence>
<dbReference type="GO" id="GO:0009229">
    <property type="term" value="P:thiamine diphosphate biosynthetic process"/>
    <property type="evidence" value="ECO:0007669"/>
    <property type="project" value="UniProtKB-UniRule"/>
</dbReference>
<evidence type="ECO:0000256" key="2">
    <source>
        <dbReference type="ARBA" id="ARBA00001946"/>
    </source>
</evidence>
<dbReference type="NCBIfam" id="TIGR00694">
    <property type="entry name" value="thiM"/>
    <property type="match status" value="1"/>
</dbReference>
<dbReference type="AlphaFoldDB" id="A0A3S9VPT0"/>
<keyword evidence="10 11" id="KW-0784">Thiamine biosynthesis</keyword>
<dbReference type="SUPFAM" id="SSF53613">
    <property type="entry name" value="Ribokinase-like"/>
    <property type="match status" value="1"/>
</dbReference>
<keyword evidence="13" id="KW-1185">Reference proteome</keyword>
<dbReference type="RefSeq" id="WP_106624656.1">
    <property type="nucleotide sequence ID" value="NZ_CP032819.1"/>
</dbReference>
<feature type="binding site" evidence="11">
    <location>
        <position position="120"/>
    </location>
    <ligand>
        <name>ATP</name>
        <dbReference type="ChEBI" id="CHEBI:30616"/>
    </ligand>
</feature>
<dbReference type="Gene3D" id="3.40.1190.20">
    <property type="match status" value="1"/>
</dbReference>
<evidence type="ECO:0000256" key="1">
    <source>
        <dbReference type="ARBA" id="ARBA00001771"/>
    </source>
</evidence>
<evidence type="ECO:0000256" key="7">
    <source>
        <dbReference type="ARBA" id="ARBA00022777"/>
    </source>
</evidence>
<comment type="catalytic activity">
    <reaction evidence="1 11">
        <text>5-(2-hydroxyethyl)-4-methylthiazole + ATP = 4-methyl-5-(2-phosphooxyethyl)-thiazole + ADP + H(+)</text>
        <dbReference type="Rhea" id="RHEA:24212"/>
        <dbReference type="ChEBI" id="CHEBI:15378"/>
        <dbReference type="ChEBI" id="CHEBI:17957"/>
        <dbReference type="ChEBI" id="CHEBI:30616"/>
        <dbReference type="ChEBI" id="CHEBI:58296"/>
        <dbReference type="ChEBI" id="CHEBI:456216"/>
        <dbReference type="EC" id="2.7.1.50"/>
    </reaction>
</comment>
<dbReference type="KEGG" id="buy:D8S85_02535"/>
<accession>A0A3S9VPT0</accession>
<keyword evidence="5 11" id="KW-0479">Metal-binding</keyword>
<comment type="cofactor">
    <cofactor evidence="2 11">
        <name>Mg(2+)</name>
        <dbReference type="ChEBI" id="CHEBI:18420"/>
    </cofactor>
</comment>
<dbReference type="NCBIfam" id="NF006830">
    <property type="entry name" value="PRK09355.1"/>
    <property type="match status" value="1"/>
</dbReference>
<dbReference type="HAMAP" id="MF_00228">
    <property type="entry name" value="Thz_kinase"/>
    <property type="match status" value="1"/>
</dbReference>
<dbReference type="Pfam" id="PF02110">
    <property type="entry name" value="HK"/>
    <property type="match status" value="1"/>
</dbReference>
<dbReference type="InterPro" id="IPR000417">
    <property type="entry name" value="Hyethyz_kinase"/>
</dbReference>
<keyword evidence="4 11" id="KW-0808">Transferase</keyword>
<evidence type="ECO:0000256" key="5">
    <source>
        <dbReference type="ARBA" id="ARBA00022723"/>
    </source>
</evidence>
<evidence type="ECO:0000256" key="4">
    <source>
        <dbReference type="ARBA" id="ARBA00022679"/>
    </source>
</evidence>
<dbReference type="PRINTS" id="PR01099">
    <property type="entry name" value="HYETHTZKNASE"/>
</dbReference>
<comment type="function">
    <text evidence="11">Catalyzes the phosphorylation of the hydroxyl group of 4-methyl-5-beta-hydroxyethylthiazole (THZ).</text>
</comment>
<name>A0A3S9VPT0_9BACT</name>
<organism evidence="12 13">
    <name type="scientific">Butyricimonas faecalis</name>
    <dbReference type="NCBI Taxonomy" id="2093856"/>
    <lineage>
        <taxon>Bacteria</taxon>
        <taxon>Pseudomonadati</taxon>
        <taxon>Bacteroidota</taxon>
        <taxon>Bacteroidia</taxon>
        <taxon>Bacteroidales</taxon>
        <taxon>Odoribacteraceae</taxon>
        <taxon>Butyricimonas</taxon>
    </lineage>
</organism>
<comment type="similarity">
    <text evidence="11">Belongs to the Thz kinase family.</text>
</comment>
<evidence type="ECO:0000256" key="11">
    <source>
        <dbReference type="HAMAP-Rule" id="MF_00228"/>
    </source>
</evidence>
<evidence type="ECO:0000256" key="3">
    <source>
        <dbReference type="ARBA" id="ARBA00004868"/>
    </source>
</evidence>
<gene>
    <name evidence="11" type="primary">thiM</name>
    <name evidence="12" type="ORF">D8S85_02535</name>
</gene>
<dbReference type="CDD" id="cd01170">
    <property type="entry name" value="THZ_kinase"/>
    <property type="match status" value="1"/>
</dbReference>
<dbReference type="GO" id="GO:0000287">
    <property type="term" value="F:magnesium ion binding"/>
    <property type="evidence" value="ECO:0007669"/>
    <property type="project" value="UniProtKB-UniRule"/>
</dbReference>
<reference evidence="12 13" key="1">
    <citation type="submission" date="2018-10" db="EMBL/GenBank/DDBJ databases">
        <title>Butyricimonas faecalis sp. nov., isolated from human faeces and emended description of the genus Butyricimonas.</title>
        <authorList>
            <person name="Le Roy T."/>
            <person name="Van der Smissen P."/>
            <person name="Paquot A."/>
            <person name="Delzenne N."/>
            <person name="Muccioli G."/>
            <person name="Collet J.-F."/>
            <person name="Cani P.D."/>
        </authorList>
    </citation>
    <scope>NUCLEOTIDE SEQUENCE [LARGE SCALE GENOMIC DNA]</scope>
    <source>
        <strain evidence="12 13">H184</strain>
    </source>
</reference>
<evidence type="ECO:0000256" key="6">
    <source>
        <dbReference type="ARBA" id="ARBA00022741"/>
    </source>
</evidence>
<evidence type="ECO:0000256" key="8">
    <source>
        <dbReference type="ARBA" id="ARBA00022840"/>
    </source>
</evidence>
<dbReference type="GO" id="GO:0005524">
    <property type="term" value="F:ATP binding"/>
    <property type="evidence" value="ECO:0007669"/>
    <property type="project" value="UniProtKB-UniRule"/>
</dbReference>
<feature type="binding site" evidence="11">
    <location>
        <position position="166"/>
    </location>
    <ligand>
        <name>ATP</name>
        <dbReference type="ChEBI" id="CHEBI:30616"/>
    </ligand>
</feature>
<keyword evidence="7 11" id="KW-0418">Kinase</keyword>
<dbReference type="Proteomes" id="UP000270673">
    <property type="component" value="Chromosome"/>
</dbReference>
<protein>
    <recommendedName>
        <fullName evidence="11">Hydroxyethylthiazole kinase</fullName>
        <ecNumber evidence="11">2.7.1.50</ecNumber>
    </recommendedName>
    <alternativeName>
        <fullName evidence="11">4-methyl-5-beta-hydroxyethylthiazole kinase</fullName>
        <shortName evidence="11">TH kinase</shortName>
        <shortName evidence="11">Thz kinase</shortName>
    </alternativeName>
</protein>
<feature type="binding site" evidence="11">
    <location>
        <position position="193"/>
    </location>
    <ligand>
        <name>substrate</name>
    </ligand>
</feature>
<dbReference type="UniPathway" id="UPA00060">
    <property type="reaction ID" value="UER00139"/>
</dbReference>
<feature type="binding site" evidence="11">
    <location>
        <position position="44"/>
    </location>
    <ligand>
        <name>substrate</name>
    </ligand>
</feature>
<dbReference type="PIRSF" id="PIRSF000513">
    <property type="entry name" value="Thz_kinase"/>
    <property type="match status" value="1"/>
</dbReference>
<dbReference type="GO" id="GO:0009228">
    <property type="term" value="P:thiamine biosynthetic process"/>
    <property type="evidence" value="ECO:0007669"/>
    <property type="project" value="UniProtKB-KW"/>
</dbReference>
<sequence length="264" mass="27930">MLNQIWENIQRVKAESPLVHNITNAVVMNNTANALLAAGASPIMAHALEEIDEMVALCRATVINIGTLDRFTVESMKAAIRRANEVGHPVILDPVGAGATSFRDQTLRDILAAGTPTFIRGNASEIMTMAGLSTQSKGVDSSESSLNSLDAAKALSQRVGCIVCVSGETDLVVENERVVYLYNGSPMMEKVTGLGCTASAILGAFAAVVKNPFMAAVSATAFMGVCGEIAVGMSQGPGTLQLHLYDVMYNLSQEQFMGMIRVSE</sequence>
<dbReference type="OrthoDB" id="9778146at2"/>
<dbReference type="GO" id="GO:0004417">
    <property type="term" value="F:hydroxyethylthiazole kinase activity"/>
    <property type="evidence" value="ECO:0007669"/>
    <property type="project" value="UniProtKB-UniRule"/>
</dbReference>
<evidence type="ECO:0000256" key="10">
    <source>
        <dbReference type="ARBA" id="ARBA00022977"/>
    </source>
</evidence>
<keyword evidence="6 11" id="KW-0547">Nucleotide-binding</keyword>
<keyword evidence="8 11" id="KW-0067">ATP-binding</keyword>
<dbReference type="InterPro" id="IPR029056">
    <property type="entry name" value="Ribokinase-like"/>
</dbReference>
<keyword evidence="9 11" id="KW-0460">Magnesium</keyword>
<evidence type="ECO:0000256" key="9">
    <source>
        <dbReference type="ARBA" id="ARBA00022842"/>
    </source>
</evidence>
<dbReference type="EC" id="2.7.1.50" evidence="11"/>
<proteinExistence type="inferred from homology"/>
<comment type="pathway">
    <text evidence="3 11">Cofactor biosynthesis; thiamine diphosphate biosynthesis; 4-methyl-5-(2-phosphoethyl)-thiazole from 5-(2-hydroxyethyl)-4-methylthiazole: step 1/1.</text>
</comment>
<dbReference type="EMBL" id="CP032819">
    <property type="protein sequence ID" value="AZS28540.1"/>
    <property type="molecule type" value="Genomic_DNA"/>
</dbReference>